<evidence type="ECO:0000259" key="2">
    <source>
        <dbReference type="Pfam" id="PF13478"/>
    </source>
</evidence>
<dbReference type="InterPro" id="IPR003777">
    <property type="entry name" value="XdhC_CoxI"/>
</dbReference>
<comment type="caution">
    <text evidence="3">The sequence shown here is derived from an EMBL/GenBank/DDBJ whole genome shotgun (WGS) entry which is preliminary data.</text>
</comment>
<dbReference type="PANTHER" id="PTHR30388">
    <property type="entry name" value="ALDEHYDE OXIDOREDUCTASE MOLYBDENUM COFACTOR ASSEMBLY PROTEIN"/>
    <property type="match status" value="1"/>
</dbReference>
<dbReference type="Pfam" id="PF13478">
    <property type="entry name" value="XdhC_C"/>
    <property type="match status" value="1"/>
</dbReference>
<evidence type="ECO:0000313" key="4">
    <source>
        <dbReference type="Proteomes" id="UP000678228"/>
    </source>
</evidence>
<feature type="domain" description="XdhC- CoxI" evidence="1">
    <location>
        <begin position="19"/>
        <end position="78"/>
    </location>
</feature>
<dbReference type="Pfam" id="PF02625">
    <property type="entry name" value="XdhC_CoxI"/>
    <property type="match status" value="1"/>
</dbReference>
<dbReference type="Proteomes" id="UP000678228">
    <property type="component" value="Unassembled WGS sequence"/>
</dbReference>
<dbReference type="InterPro" id="IPR052698">
    <property type="entry name" value="MoCofactor_Util/Proc"/>
</dbReference>
<dbReference type="EMBL" id="JAGKSQ010000006">
    <property type="protein sequence ID" value="MBP3952452.1"/>
    <property type="molecule type" value="Genomic_DNA"/>
</dbReference>
<accession>A0A941AQB5</accession>
<proteinExistence type="predicted"/>
<protein>
    <submittedName>
        <fullName evidence="3">XdhC family protein</fullName>
    </submittedName>
</protein>
<dbReference type="RefSeq" id="WP_210598175.1">
    <property type="nucleotide sequence ID" value="NZ_JAGKSQ010000006.1"/>
</dbReference>
<evidence type="ECO:0000259" key="1">
    <source>
        <dbReference type="Pfam" id="PF02625"/>
    </source>
</evidence>
<dbReference type="Gene3D" id="3.40.50.720">
    <property type="entry name" value="NAD(P)-binding Rossmann-like Domain"/>
    <property type="match status" value="1"/>
</dbReference>
<feature type="domain" description="XdhC Rossmann" evidence="2">
    <location>
        <begin position="193"/>
        <end position="328"/>
    </location>
</feature>
<sequence length="354" mass="39817">MNEFYCFLQQLKMNPTSVFALATVTQVDGSAYRHVGAKMLFAANGERYGLISGGCLEDDLAHHATEVIASFITKSVSYDLRSEDDLGWGQGAGCNGKIKVYVEPLQWNDEWSVVMDLLDQTKKVLMVNGIEGEHSGARLFLGEDGSVFGNVSKESLVSLGYQYQSQLTSFQYLESETIKTNFTIEWLEPDDILYIFGGGPDVEPIVARTAEFGFKPVVIDPREDRCQTNYFPKASLLVSEHPERFLEGNNMKANSYVLIMTHSFMKDQKILEYFLENQPKYLGILGPRRRTERLIDSAPIPSWVHSPIGLDIHAEGAEEISISVLAELIKVRHESRQQQRGRNPIQIITNINPT</sequence>
<dbReference type="PANTHER" id="PTHR30388:SF6">
    <property type="entry name" value="XANTHINE DEHYDROGENASE SUBUNIT A-RELATED"/>
    <property type="match status" value="1"/>
</dbReference>
<organism evidence="3 4">
    <name type="scientific">Halalkalibacter suaedae</name>
    <dbReference type="NCBI Taxonomy" id="2822140"/>
    <lineage>
        <taxon>Bacteria</taxon>
        <taxon>Bacillati</taxon>
        <taxon>Bacillota</taxon>
        <taxon>Bacilli</taxon>
        <taxon>Bacillales</taxon>
        <taxon>Bacillaceae</taxon>
        <taxon>Halalkalibacter</taxon>
    </lineage>
</organism>
<gene>
    <name evidence="3" type="ORF">J7W16_15110</name>
</gene>
<keyword evidence="4" id="KW-1185">Reference proteome</keyword>
<dbReference type="InterPro" id="IPR027051">
    <property type="entry name" value="XdhC_Rossmann_dom"/>
</dbReference>
<name>A0A941AQB5_9BACI</name>
<evidence type="ECO:0000313" key="3">
    <source>
        <dbReference type="EMBL" id="MBP3952452.1"/>
    </source>
</evidence>
<reference evidence="3" key="1">
    <citation type="submission" date="2021-03" db="EMBL/GenBank/DDBJ databases">
        <title>Bacillus suaedae sp. nov., isolated from Suaeda aralocaspica.</title>
        <authorList>
            <person name="Lei R.F.R."/>
        </authorList>
    </citation>
    <scope>NUCLEOTIDE SEQUENCE</scope>
    <source>
        <strain evidence="3">YZJH907-2</strain>
    </source>
</reference>
<dbReference type="AlphaFoldDB" id="A0A941AQB5"/>